<proteinExistence type="predicted"/>
<sequence>MENKIPLPTDSLYKFVALFSMTILIGAFYLTFYAGESSNAVVYENWSELASLQSLEKPNAEQAARKEMLERKIEIAVENRKTLVKLAAFLAGVGTLGVYVGFAFWIRKQQKVADQIAENQLELSRLQLLALRHELKSKGVEVDTL</sequence>
<dbReference type="Proteomes" id="UP000194857">
    <property type="component" value="Unassembled WGS sequence"/>
</dbReference>
<protein>
    <submittedName>
        <fullName evidence="1">Uncharacterized protein</fullName>
    </submittedName>
</protein>
<gene>
    <name evidence="1" type="ORF">CAZ10_24465</name>
</gene>
<evidence type="ECO:0000313" key="2">
    <source>
        <dbReference type="Proteomes" id="UP000194857"/>
    </source>
</evidence>
<comment type="caution">
    <text evidence="1">The sequence shown here is derived from an EMBL/GenBank/DDBJ whole genome shotgun (WGS) entry which is preliminary data.</text>
</comment>
<reference evidence="2" key="1">
    <citation type="submission" date="2017-05" db="EMBL/GenBank/DDBJ databases">
        <authorList>
            <person name="Giani T."/>
            <person name="Arena F."/>
            <person name="Pollini S."/>
            <person name="Di Pilato V."/>
            <person name="D'Andrea M.M."/>
            <person name="Henrici De Angelis L."/>
            <person name="Bassetti M."/>
            <person name="Rossolini G.M."/>
        </authorList>
    </citation>
    <scope>NUCLEOTIDE SEQUENCE [LARGE SCALE GENOMIC DNA]</scope>
    <source>
        <strain evidence="2">S567_C10_BS</strain>
    </source>
</reference>
<name>A0A241XLI0_PSEAI</name>
<organism evidence="1 2">
    <name type="scientific">Pseudomonas aeruginosa</name>
    <dbReference type="NCBI Taxonomy" id="287"/>
    <lineage>
        <taxon>Bacteria</taxon>
        <taxon>Pseudomonadati</taxon>
        <taxon>Pseudomonadota</taxon>
        <taxon>Gammaproteobacteria</taxon>
        <taxon>Pseudomonadales</taxon>
        <taxon>Pseudomonadaceae</taxon>
        <taxon>Pseudomonas</taxon>
    </lineage>
</organism>
<evidence type="ECO:0000313" key="1">
    <source>
        <dbReference type="EMBL" id="OTI58272.1"/>
    </source>
</evidence>
<dbReference type="EMBL" id="NFFZ01000014">
    <property type="protein sequence ID" value="OTI58272.1"/>
    <property type="molecule type" value="Genomic_DNA"/>
</dbReference>
<accession>A0A241XLI0</accession>
<dbReference type="AlphaFoldDB" id="A0A241XLI0"/>
<dbReference type="RefSeq" id="WP_023084827.1">
    <property type="nucleotide sequence ID" value="NZ_CAADLN010000918.1"/>
</dbReference>